<evidence type="ECO:0000259" key="13">
    <source>
        <dbReference type="SMART" id="SM00836"/>
    </source>
</evidence>
<dbReference type="InterPro" id="IPR014729">
    <property type="entry name" value="Rossmann-like_a/b/a_fold"/>
</dbReference>
<feature type="short sequence motif" description="'HIGH' region" evidence="11">
    <location>
        <begin position="135"/>
        <end position="145"/>
    </location>
</feature>
<evidence type="ECO:0000256" key="3">
    <source>
        <dbReference type="ARBA" id="ARBA00011245"/>
    </source>
</evidence>
<keyword evidence="5 11" id="KW-0436">Ligase</keyword>
<dbReference type="InterPro" id="IPR008909">
    <property type="entry name" value="DALR_anticod-bd"/>
</dbReference>
<evidence type="ECO:0000256" key="6">
    <source>
        <dbReference type="ARBA" id="ARBA00022741"/>
    </source>
</evidence>
<reference evidence="15 16" key="1">
    <citation type="submission" date="2017-09" db="EMBL/GenBank/DDBJ databases">
        <title>Depth-based differentiation of microbial function through sediment-hosted aquifers and enrichment of novel symbionts in the deep terrestrial subsurface.</title>
        <authorList>
            <person name="Probst A.J."/>
            <person name="Ladd B."/>
            <person name="Jarett J.K."/>
            <person name="Geller-Mcgrath D.E."/>
            <person name="Sieber C.M."/>
            <person name="Emerson J.B."/>
            <person name="Anantharaman K."/>
            <person name="Thomas B.C."/>
            <person name="Malmstrom R."/>
            <person name="Stieglmeier M."/>
            <person name="Klingl A."/>
            <person name="Woyke T."/>
            <person name="Ryan C.M."/>
            <person name="Banfield J.F."/>
        </authorList>
    </citation>
    <scope>NUCLEOTIDE SEQUENCE [LARGE SCALE GENOMIC DNA]</scope>
    <source>
        <strain evidence="15">CG23_combo_of_CG06-09_8_20_14_all_41_10</strain>
    </source>
</reference>
<dbReference type="SMART" id="SM01016">
    <property type="entry name" value="Arg_tRNA_synt_N"/>
    <property type="match status" value="1"/>
</dbReference>
<dbReference type="Gene3D" id="1.10.730.10">
    <property type="entry name" value="Isoleucyl-tRNA Synthetase, Domain 1"/>
    <property type="match status" value="1"/>
</dbReference>
<dbReference type="CDD" id="cd00671">
    <property type="entry name" value="ArgRS_core"/>
    <property type="match status" value="1"/>
</dbReference>
<evidence type="ECO:0000256" key="4">
    <source>
        <dbReference type="ARBA" id="ARBA00022490"/>
    </source>
</evidence>
<keyword evidence="8 11" id="KW-0648">Protein biosynthesis</keyword>
<comment type="subcellular location">
    <subcellularLocation>
        <location evidence="1 11">Cytoplasm</location>
    </subcellularLocation>
</comment>
<keyword evidence="9 11" id="KW-0030">Aminoacyl-tRNA synthetase</keyword>
<evidence type="ECO:0000256" key="8">
    <source>
        <dbReference type="ARBA" id="ARBA00022917"/>
    </source>
</evidence>
<dbReference type="GO" id="GO:0006420">
    <property type="term" value="P:arginyl-tRNA aminoacylation"/>
    <property type="evidence" value="ECO:0007669"/>
    <property type="project" value="UniProtKB-UniRule"/>
</dbReference>
<dbReference type="Gene3D" id="3.40.50.620">
    <property type="entry name" value="HUPs"/>
    <property type="match status" value="1"/>
</dbReference>
<keyword evidence="7 11" id="KW-0067">ATP-binding</keyword>
<dbReference type="AlphaFoldDB" id="A0A2G9YJB5"/>
<name>A0A2G9YJB5_9BACT</name>
<evidence type="ECO:0000256" key="11">
    <source>
        <dbReference type="HAMAP-Rule" id="MF_00123"/>
    </source>
</evidence>
<dbReference type="GO" id="GO:0005737">
    <property type="term" value="C:cytoplasm"/>
    <property type="evidence" value="ECO:0007669"/>
    <property type="project" value="UniProtKB-SubCell"/>
</dbReference>
<dbReference type="Proteomes" id="UP000231292">
    <property type="component" value="Unassembled WGS sequence"/>
</dbReference>
<dbReference type="PANTHER" id="PTHR11956">
    <property type="entry name" value="ARGINYL-TRNA SYNTHETASE"/>
    <property type="match status" value="1"/>
</dbReference>
<evidence type="ECO:0000313" key="16">
    <source>
        <dbReference type="Proteomes" id="UP000231292"/>
    </source>
</evidence>
<evidence type="ECO:0000313" key="15">
    <source>
        <dbReference type="EMBL" id="PIP19316.1"/>
    </source>
</evidence>
<dbReference type="Pfam" id="PF05746">
    <property type="entry name" value="DALR_1"/>
    <property type="match status" value="1"/>
</dbReference>
<dbReference type="SUPFAM" id="SSF52374">
    <property type="entry name" value="Nucleotidylyl transferase"/>
    <property type="match status" value="1"/>
</dbReference>
<dbReference type="InterPro" id="IPR035684">
    <property type="entry name" value="ArgRS_core"/>
</dbReference>
<evidence type="ECO:0000256" key="12">
    <source>
        <dbReference type="RuleBase" id="RU363038"/>
    </source>
</evidence>
<evidence type="ECO:0000256" key="10">
    <source>
        <dbReference type="ARBA" id="ARBA00049339"/>
    </source>
</evidence>
<proteinExistence type="inferred from homology"/>
<accession>A0A2G9YJB5</accession>
<dbReference type="SUPFAM" id="SSF47323">
    <property type="entry name" value="Anticodon-binding domain of a subclass of class I aminoacyl-tRNA synthetases"/>
    <property type="match status" value="1"/>
</dbReference>
<gene>
    <name evidence="11" type="primary">argS</name>
    <name evidence="15" type="ORF">COX41_03540</name>
</gene>
<feature type="domain" description="DALR anticodon binding" evidence="13">
    <location>
        <begin position="430"/>
        <end position="545"/>
    </location>
</feature>
<dbReference type="InterPro" id="IPR001278">
    <property type="entry name" value="Arg-tRNA-ligase"/>
</dbReference>
<sequence>MQENIQEKIIQLIRESLKGLGIDNTLPEDLRLDFPQDSRFGDLSTNIAMRSSKLLKKPPREAALNLTALINSGLKESCLKDYIKEVKVEGAGFINFYFSDKYLYRELQAILKGGKEALRLDKGQGKPVLIEFVSANPTGSLSVAHGRQAAVGDAFANILDFLGFKVKREYYLNDEGNQINILGKSVGLRIRELGGEKVDFPQNYYQGEYIYDIAKEAKQKGIEADNLGDFAADYILAIIRQELDDFGVKFDYWYSQKELGKSGKIEHAFELLKKKGFLYTQEGALWFKSTVFGDDKDRVVVKSDGAYTYLAPDIAYHDDKYKRGFKWLINLWGPDHHGYINRLKASIAAFGRDPASLSILIVQLATIFRDGRSVQMSTRHGEYITLREVLDEVGKDAARFFFMARRISSHLDFDLDIAKKQTSENPVYYIQYAHARIYSILRNSAVKLNKNAGLSLLKEKEELALIKKLLQFSYILTVCLNTQDPYMLTVYLQELSEAFHKFYDSHRVLSDNEPLTSARLSLIEGVKIVIAVGLDLLGVSKPEKM</sequence>
<evidence type="ECO:0000256" key="9">
    <source>
        <dbReference type="ARBA" id="ARBA00023146"/>
    </source>
</evidence>
<protein>
    <recommendedName>
        <fullName evidence="11">Arginine--tRNA ligase</fullName>
        <ecNumber evidence="11">6.1.1.19</ecNumber>
    </recommendedName>
    <alternativeName>
        <fullName evidence="11">Arginyl-tRNA synthetase</fullName>
        <shortName evidence="11">ArgRS</shortName>
    </alternativeName>
</protein>
<dbReference type="Gene3D" id="3.30.1360.70">
    <property type="entry name" value="Arginyl tRNA synthetase N-terminal domain"/>
    <property type="match status" value="1"/>
</dbReference>
<dbReference type="InterPro" id="IPR036695">
    <property type="entry name" value="Arg-tRNA-synth_N_sf"/>
</dbReference>
<feature type="domain" description="Arginyl tRNA synthetase N-terminal" evidence="14">
    <location>
        <begin position="7"/>
        <end position="98"/>
    </location>
</feature>
<dbReference type="PANTHER" id="PTHR11956:SF5">
    <property type="entry name" value="ARGININE--TRNA LIGASE, CYTOPLASMIC"/>
    <property type="match status" value="1"/>
</dbReference>
<keyword evidence="6 11" id="KW-0547">Nucleotide-binding</keyword>
<dbReference type="GO" id="GO:0004814">
    <property type="term" value="F:arginine-tRNA ligase activity"/>
    <property type="evidence" value="ECO:0007669"/>
    <property type="project" value="UniProtKB-UniRule"/>
</dbReference>
<dbReference type="GO" id="GO:0005524">
    <property type="term" value="F:ATP binding"/>
    <property type="evidence" value="ECO:0007669"/>
    <property type="project" value="UniProtKB-UniRule"/>
</dbReference>
<dbReference type="InterPro" id="IPR005148">
    <property type="entry name" value="Arg-tRNA-synth_N"/>
</dbReference>
<dbReference type="NCBIfam" id="TIGR00456">
    <property type="entry name" value="argS"/>
    <property type="match status" value="1"/>
</dbReference>
<dbReference type="InterPro" id="IPR009080">
    <property type="entry name" value="tRNAsynth_Ia_anticodon-bd"/>
</dbReference>
<dbReference type="EMBL" id="PCRK01000086">
    <property type="protein sequence ID" value="PIP19316.1"/>
    <property type="molecule type" value="Genomic_DNA"/>
</dbReference>
<dbReference type="Pfam" id="PF00750">
    <property type="entry name" value="tRNA-synt_1d"/>
    <property type="match status" value="1"/>
</dbReference>
<dbReference type="SUPFAM" id="SSF55190">
    <property type="entry name" value="Arginyl-tRNA synthetase (ArgRS), N-terminal 'additional' domain"/>
    <property type="match status" value="1"/>
</dbReference>
<dbReference type="FunFam" id="3.40.50.620:FF:000062">
    <property type="entry name" value="Arginine--tRNA ligase"/>
    <property type="match status" value="1"/>
</dbReference>
<comment type="caution">
    <text evidence="15">The sequence shown here is derived from an EMBL/GenBank/DDBJ whole genome shotgun (WGS) entry which is preliminary data.</text>
</comment>
<organism evidence="15 16">
    <name type="scientific">Candidatus Sherwoodlollariibacterium unditelluris</name>
    <dbReference type="NCBI Taxonomy" id="1974757"/>
    <lineage>
        <taxon>Bacteria</taxon>
        <taxon>Pseudomonadati</taxon>
        <taxon>Candidatus Omnitrophota</taxon>
        <taxon>Candidatus Sherwoodlollariibacterium</taxon>
    </lineage>
</organism>
<dbReference type="Pfam" id="PF03485">
    <property type="entry name" value="Arg_tRNA_synt_N"/>
    <property type="match status" value="1"/>
</dbReference>
<comment type="catalytic activity">
    <reaction evidence="10 11">
        <text>tRNA(Arg) + L-arginine + ATP = L-arginyl-tRNA(Arg) + AMP + diphosphate</text>
        <dbReference type="Rhea" id="RHEA:20301"/>
        <dbReference type="Rhea" id="RHEA-COMP:9658"/>
        <dbReference type="Rhea" id="RHEA-COMP:9673"/>
        <dbReference type="ChEBI" id="CHEBI:30616"/>
        <dbReference type="ChEBI" id="CHEBI:32682"/>
        <dbReference type="ChEBI" id="CHEBI:33019"/>
        <dbReference type="ChEBI" id="CHEBI:78442"/>
        <dbReference type="ChEBI" id="CHEBI:78513"/>
        <dbReference type="ChEBI" id="CHEBI:456215"/>
        <dbReference type="EC" id="6.1.1.19"/>
    </reaction>
</comment>
<evidence type="ECO:0000259" key="14">
    <source>
        <dbReference type="SMART" id="SM01016"/>
    </source>
</evidence>
<dbReference type="SMART" id="SM00836">
    <property type="entry name" value="DALR_1"/>
    <property type="match status" value="1"/>
</dbReference>
<dbReference type="FunFam" id="1.10.730.10:FF:000008">
    <property type="entry name" value="Arginine--tRNA ligase"/>
    <property type="match status" value="1"/>
</dbReference>
<evidence type="ECO:0000256" key="2">
    <source>
        <dbReference type="ARBA" id="ARBA00005594"/>
    </source>
</evidence>
<comment type="subunit">
    <text evidence="3 11">Monomer.</text>
</comment>
<dbReference type="PRINTS" id="PR01038">
    <property type="entry name" value="TRNASYNTHARG"/>
</dbReference>
<comment type="similarity">
    <text evidence="2 11 12">Belongs to the class-I aminoacyl-tRNA synthetase family.</text>
</comment>
<evidence type="ECO:0000256" key="1">
    <source>
        <dbReference type="ARBA" id="ARBA00004496"/>
    </source>
</evidence>
<dbReference type="HAMAP" id="MF_00123">
    <property type="entry name" value="Arg_tRNA_synth"/>
    <property type="match status" value="1"/>
</dbReference>
<evidence type="ECO:0000256" key="7">
    <source>
        <dbReference type="ARBA" id="ARBA00022840"/>
    </source>
</evidence>
<dbReference type="EC" id="6.1.1.19" evidence="11"/>
<evidence type="ECO:0000256" key="5">
    <source>
        <dbReference type="ARBA" id="ARBA00022598"/>
    </source>
</evidence>
<keyword evidence="4 11" id="KW-0963">Cytoplasm</keyword>